<evidence type="ECO:0000313" key="3">
    <source>
        <dbReference type="Proteomes" id="UP000015347"/>
    </source>
</evidence>
<dbReference type="InterPro" id="IPR000944">
    <property type="entry name" value="Tscrpt_reg_Rrf2"/>
</dbReference>
<dbReference type="PROSITE" id="PS51197">
    <property type="entry name" value="HTH_RRF2_2"/>
    <property type="match status" value="1"/>
</dbReference>
<proteinExistence type="predicted"/>
<dbReference type="RefSeq" id="WP_020038578.1">
    <property type="nucleotide sequence ID" value="NZ_KE557278.1"/>
</dbReference>
<gene>
    <name evidence="2" type="ORF">Salmuc_05520</name>
</gene>
<dbReference type="GO" id="GO:0003700">
    <property type="term" value="F:DNA-binding transcription factor activity"/>
    <property type="evidence" value="ECO:0007669"/>
    <property type="project" value="TreeGrafter"/>
</dbReference>
<sequence>MKLSKFTDYAMRVCLYLGAHDDRRVSIAEIAKAHDLSHANLMKVVQQLVEGGFLKSTRGRLGGVQLAREASAIRVGDVARHMEGCGMMVDCASCILQANCGLVPVLAKAQRAFFAVLDEVTLEEAVHAHPATVGILQAGAPPAKAAG</sequence>
<protein>
    <submittedName>
        <fullName evidence="2">Nitrite-sensitive transcriptional repressor NsrR</fullName>
    </submittedName>
</protein>
<dbReference type="OrthoDB" id="9795923at2"/>
<accession>S9RND3</accession>
<dbReference type="EMBL" id="APVH01000035">
    <property type="protein sequence ID" value="EPX79580.1"/>
    <property type="molecule type" value="Genomic_DNA"/>
</dbReference>
<dbReference type="SUPFAM" id="SSF46785">
    <property type="entry name" value="Winged helix' DNA-binding domain"/>
    <property type="match status" value="1"/>
</dbReference>
<evidence type="ECO:0000313" key="2">
    <source>
        <dbReference type="EMBL" id="EPX79580.1"/>
    </source>
</evidence>
<comment type="caution">
    <text evidence="2">The sequence shown here is derived from an EMBL/GenBank/DDBJ whole genome shotgun (WGS) entry which is preliminary data.</text>
</comment>
<keyword evidence="1" id="KW-0238">DNA-binding</keyword>
<dbReference type="PANTHER" id="PTHR33221:SF4">
    <property type="entry name" value="HTH-TYPE TRANSCRIPTIONAL REPRESSOR NSRR"/>
    <property type="match status" value="1"/>
</dbReference>
<dbReference type="AlphaFoldDB" id="S9RND3"/>
<dbReference type="HOGENOM" id="CLU_107144_2_1_5"/>
<evidence type="ECO:0000256" key="1">
    <source>
        <dbReference type="ARBA" id="ARBA00023125"/>
    </source>
</evidence>
<dbReference type="NCBIfam" id="TIGR00738">
    <property type="entry name" value="rrf2_super"/>
    <property type="match status" value="1"/>
</dbReference>
<dbReference type="GO" id="GO:0005829">
    <property type="term" value="C:cytosol"/>
    <property type="evidence" value="ECO:0007669"/>
    <property type="project" value="TreeGrafter"/>
</dbReference>
<dbReference type="GO" id="GO:0003677">
    <property type="term" value="F:DNA binding"/>
    <property type="evidence" value="ECO:0007669"/>
    <property type="project" value="UniProtKB-KW"/>
</dbReference>
<dbReference type="InterPro" id="IPR036388">
    <property type="entry name" value="WH-like_DNA-bd_sf"/>
</dbReference>
<dbReference type="STRING" id="1123237.Salmuc_05520"/>
<keyword evidence="3" id="KW-1185">Reference proteome</keyword>
<reference evidence="3" key="1">
    <citation type="journal article" date="2014" name="Stand. Genomic Sci.">
        <title>Genome sequence of the exopolysaccharide-producing Salipiger mucosus type strain (DSM 16094(T)), a moderately halophilic member of the Roseobacter clade.</title>
        <authorList>
            <person name="Riedel T."/>
            <person name="Spring S."/>
            <person name="Fiebig A."/>
            <person name="Petersen J."/>
            <person name="Kyrpides N.C."/>
            <person name="Goker M."/>
            <person name="Klenk H.P."/>
        </authorList>
    </citation>
    <scope>NUCLEOTIDE SEQUENCE [LARGE SCALE GENOMIC DNA]</scope>
    <source>
        <strain evidence="3">DSM 16094</strain>
    </source>
</reference>
<dbReference type="InterPro" id="IPR036390">
    <property type="entry name" value="WH_DNA-bd_sf"/>
</dbReference>
<dbReference type="Proteomes" id="UP000015347">
    <property type="component" value="Unassembled WGS sequence"/>
</dbReference>
<dbReference type="Gene3D" id="1.10.10.10">
    <property type="entry name" value="Winged helix-like DNA-binding domain superfamily/Winged helix DNA-binding domain"/>
    <property type="match status" value="1"/>
</dbReference>
<name>S9RND3_9RHOB</name>
<dbReference type="eggNOG" id="COG1959">
    <property type="taxonomic scope" value="Bacteria"/>
</dbReference>
<organism evidence="2 3">
    <name type="scientific">Salipiger mucosus DSM 16094</name>
    <dbReference type="NCBI Taxonomy" id="1123237"/>
    <lineage>
        <taxon>Bacteria</taxon>
        <taxon>Pseudomonadati</taxon>
        <taxon>Pseudomonadota</taxon>
        <taxon>Alphaproteobacteria</taxon>
        <taxon>Rhodobacterales</taxon>
        <taxon>Roseobacteraceae</taxon>
        <taxon>Salipiger</taxon>
    </lineage>
</organism>
<dbReference type="PANTHER" id="PTHR33221">
    <property type="entry name" value="WINGED HELIX-TURN-HELIX TRANSCRIPTIONAL REGULATOR, RRF2 FAMILY"/>
    <property type="match status" value="1"/>
</dbReference>
<dbReference type="Pfam" id="PF02082">
    <property type="entry name" value="Rrf2"/>
    <property type="match status" value="1"/>
</dbReference>